<dbReference type="Pfam" id="PF01047">
    <property type="entry name" value="MarR"/>
    <property type="match status" value="1"/>
</dbReference>
<dbReference type="EMBL" id="CP011309">
    <property type="protein sequence ID" value="AKF28689.1"/>
    <property type="molecule type" value="Genomic_DNA"/>
</dbReference>
<feature type="domain" description="HTH marR-type" evidence="1">
    <location>
        <begin position="1"/>
        <end position="139"/>
    </location>
</feature>
<dbReference type="Gene3D" id="1.10.10.10">
    <property type="entry name" value="Winged helix-like DNA-binding domain superfamily/Winged helix DNA-binding domain"/>
    <property type="match status" value="1"/>
</dbReference>
<evidence type="ECO:0000313" key="2">
    <source>
        <dbReference type="EMBL" id="AKF28689.1"/>
    </source>
</evidence>
<dbReference type="PATRIC" id="fig|92706.3.peg.3089"/>
<evidence type="ECO:0000259" key="1">
    <source>
        <dbReference type="PROSITE" id="PS50995"/>
    </source>
</evidence>
<dbReference type="Proteomes" id="UP000034037">
    <property type="component" value="Chromosome"/>
</dbReference>
<protein>
    <submittedName>
        <fullName evidence="2">Transcriptional regulator</fullName>
    </submittedName>
</protein>
<proteinExistence type="predicted"/>
<dbReference type="InterPro" id="IPR000835">
    <property type="entry name" value="HTH_MarR-typ"/>
</dbReference>
<dbReference type="SMART" id="SM00347">
    <property type="entry name" value="HTH_MARR"/>
    <property type="match status" value="1"/>
</dbReference>
<dbReference type="InterPro" id="IPR036388">
    <property type="entry name" value="WH-like_DNA-bd_sf"/>
</dbReference>
<gene>
    <name evidence="2" type="ORF">YH66_14715</name>
</gene>
<dbReference type="PRINTS" id="PR00598">
    <property type="entry name" value="HTHMARR"/>
</dbReference>
<sequence length="152" mass="16881">MSTDPIAALEYESTIFARHRNQYTGQAGTNAGVLDSSGYNLLTLLQLRGPSTIGELSAITGLDASTLNRQTKALLTKGFVERIPDPDGGIARKFHPTDLGNELLNEERTSSQEKYAELLSDWPEEDLRTFVKLLEKLNKAVETRVGKHWPRP</sequence>
<evidence type="ECO:0000313" key="3">
    <source>
        <dbReference type="Proteomes" id="UP000034037"/>
    </source>
</evidence>
<keyword evidence="3" id="KW-1185">Reference proteome</keyword>
<reference evidence="2 3" key="1">
    <citation type="submission" date="2015-04" db="EMBL/GenBank/DDBJ databases">
        <title>Complete Genome Sequence of Brevibacterium flavum ATCC 15168.</title>
        <authorList>
            <person name="Ahn J."/>
            <person name="Park G."/>
            <person name="Jeon W."/>
            <person name="Jang Y."/>
            <person name="Jang M."/>
            <person name="Lee H."/>
            <person name="Lee H."/>
        </authorList>
    </citation>
    <scope>NUCLEOTIDE SEQUENCE [LARGE SCALE GENOMIC DNA]</scope>
    <source>
        <strain evidence="2 3">ATCC 15168</strain>
    </source>
</reference>
<dbReference type="PROSITE" id="PS50995">
    <property type="entry name" value="HTH_MARR_2"/>
    <property type="match status" value="1"/>
</dbReference>
<dbReference type="AlphaFoldDB" id="A0A0F6SRW9"/>
<organism evidence="2 3">
    <name type="scientific">[Brevibacterium] flavum</name>
    <dbReference type="NCBI Taxonomy" id="92706"/>
    <lineage>
        <taxon>Bacteria</taxon>
        <taxon>Bacillati</taxon>
        <taxon>Actinomycetota</taxon>
        <taxon>Actinomycetes</taxon>
        <taxon>Mycobacteriales</taxon>
        <taxon>Corynebacteriaceae</taxon>
        <taxon>Corynebacterium</taxon>
    </lineage>
</organism>
<dbReference type="GeneID" id="1020876"/>
<dbReference type="GO" id="GO:0003700">
    <property type="term" value="F:DNA-binding transcription factor activity"/>
    <property type="evidence" value="ECO:0007669"/>
    <property type="project" value="InterPro"/>
</dbReference>
<dbReference type="HOGENOM" id="CLU_083287_15_0_11"/>
<dbReference type="SUPFAM" id="SSF46785">
    <property type="entry name" value="Winged helix' DNA-binding domain"/>
    <property type="match status" value="1"/>
</dbReference>
<dbReference type="InterPro" id="IPR036390">
    <property type="entry name" value="WH_DNA-bd_sf"/>
</dbReference>
<name>A0A0F6SRW9_9CORY</name>
<dbReference type="RefSeq" id="WP_003862546.1">
    <property type="nucleotide sequence ID" value="NZ_CP011309.1"/>
</dbReference>
<accession>A0A0F6SRW9</accession>